<dbReference type="Proteomes" id="UP000887568">
    <property type="component" value="Unplaced"/>
</dbReference>
<dbReference type="SUPFAM" id="SSF48592">
    <property type="entry name" value="GroEL equatorial domain-like"/>
    <property type="match status" value="1"/>
</dbReference>
<proteinExistence type="predicted"/>
<accession>A0A913Z0Y9</accession>
<evidence type="ECO:0000256" key="1">
    <source>
        <dbReference type="SAM" id="MobiDB-lite"/>
    </source>
</evidence>
<keyword evidence="3" id="KW-1185">Reference proteome</keyword>
<protein>
    <submittedName>
        <fullName evidence="2">Uncharacterized protein</fullName>
    </submittedName>
</protein>
<dbReference type="Pfam" id="PF00118">
    <property type="entry name" value="Cpn60_TCP1"/>
    <property type="match status" value="1"/>
</dbReference>
<dbReference type="InterPro" id="IPR027410">
    <property type="entry name" value="TCP-1-like_intermed_sf"/>
</dbReference>
<feature type="region of interest" description="Disordered" evidence="1">
    <location>
        <begin position="1079"/>
        <end position="1101"/>
    </location>
</feature>
<dbReference type="RefSeq" id="XP_038044671.1">
    <property type="nucleotide sequence ID" value="XM_038188743.1"/>
</dbReference>
<feature type="region of interest" description="Disordered" evidence="1">
    <location>
        <begin position="353"/>
        <end position="381"/>
    </location>
</feature>
<dbReference type="OrthoDB" id="10037098at2759"/>
<organism evidence="2 3">
    <name type="scientific">Patiria miniata</name>
    <name type="common">Bat star</name>
    <name type="synonym">Asterina miniata</name>
    <dbReference type="NCBI Taxonomy" id="46514"/>
    <lineage>
        <taxon>Eukaryota</taxon>
        <taxon>Metazoa</taxon>
        <taxon>Echinodermata</taxon>
        <taxon>Eleutherozoa</taxon>
        <taxon>Asterozoa</taxon>
        <taxon>Asteroidea</taxon>
        <taxon>Valvatacea</taxon>
        <taxon>Valvatida</taxon>
        <taxon>Asterinidae</taxon>
        <taxon>Patiria</taxon>
    </lineage>
</organism>
<dbReference type="GO" id="GO:0045494">
    <property type="term" value="P:photoreceptor cell maintenance"/>
    <property type="evidence" value="ECO:0007669"/>
    <property type="project" value="TreeGrafter"/>
</dbReference>
<dbReference type="Gene3D" id="3.30.260.10">
    <property type="entry name" value="TCP-1-like chaperonin intermediate domain"/>
    <property type="match status" value="1"/>
</dbReference>
<dbReference type="Gene3D" id="3.50.7.10">
    <property type="entry name" value="GroEL"/>
    <property type="match status" value="1"/>
</dbReference>
<dbReference type="InterPro" id="IPR027413">
    <property type="entry name" value="GROEL-like_equatorial_sf"/>
</dbReference>
<feature type="region of interest" description="Disordered" evidence="1">
    <location>
        <begin position="516"/>
        <end position="545"/>
    </location>
</feature>
<dbReference type="PANTHER" id="PTHR46883">
    <property type="entry name" value="BARDET-BIEDL SYNDROME 12 PROTEIN"/>
    <property type="match status" value="1"/>
</dbReference>
<feature type="compositionally biased region" description="Polar residues" evidence="1">
    <location>
        <begin position="353"/>
        <end position="367"/>
    </location>
</feature>
<dbReference type="GO" id="GO:0005524">
    <property type="term" value="F:ATP binding"/>
    <property type="evidence" value="ECO:0007669"/>
    <property type="project" value="InterPro"/>
</dbReference>
<evidence type="ECO:0000313" key="3">
    <source>
        <dbReference type="Proteomes" id="UP000887568"/>
    </source>
</evidence>
<reference evidence="2" key="1">
    <citation type="submission" date="2022-11" db="UniProtKB">
        <authorList>
            <consortium name="EnsemblMetazoa"/>
        </authorList>
    </citation>
    <scope>IDENTIFICATION</scope>
</reference>
<feature type="compositionally biased region" description="Polar residues" evidence="1">
    <location>
        <begin position="1087"/>
        <end position="1101"/>
    </location>
</feature>
<dbReference type="Gene3D" id="1.10.560.10">
    <property type="entry name" value="GroEL-like equatorial domain"/>
    <property type="match status" value="2"/>
</dbReference>
<evidence type="ECO:0000313" key="2">
    <source>
        <dbReference type="EnsemblMetazoa" id="XP_038044671.1"/>
    </source>
</evidence>
<dbReference type="InterPro" id="IPR002423">
    <property type="entry name" value="Cpn60/GroEL/TCP-1"/>
</dbReference>
<dbReference type="EnsemblMetazoa" id="XM_038188743.1">
    <property type="protein sequence ID" value="XP_038044671.1"/>
    <property type="gene ID" value="LOC119719330"/>
</dbReference>
<dbReference type="InterPro" id="IPR027409">
    <property type="entry name" value="GroEL-like_apical_dom_sf"/>
</dbReference>
<dbReference type="AlphaFoldDB" id="A0A913Z0Y9"/>
<dbReference type="GO" id="GO:0051131">
    <property type="term" value="P:chaperone-mediated protein complex assembly"/>
    <property type="evidence" value="ECO:0007669"/>
    <property type="project" value="InterPro"/>
</dbReference>
<sequence length="1162" mass="127812">MTHLSSLQVLSAICSSMRSFLGPDQRMKFVLEDEDGDSCLISSCSELLCSLDVEHPVGRIAVEASVAHQKSHGTGTTTMMTMAGLWANEIQSLITQGIPIPAIIKYGDECLEQCLSSLESIAVPCTKLIEFSDLEIFADAKLQANTSSKWSNNCEDNSSTREQLRTYDQFVEVQFSSQSDDQSISRPTMFESRANLPEIDLFRDSAPEMQDDDDDDVSWFFEGTSQTDDYSLEQHQSDCAAVFRALEGEKCTKDGKEATESLTEHAIRRTSGNDSDDEFDSCFPLQVQDAIFKPTKSVYGKSAQDDSDDEFDSCFPLEEKDTIPNNVGNSIRKPTQDYSDDEFDSCFPVEVPTTSQKIKTEESTNGIKSEGDDTDNQQTNELDVNSATNPLEAQHTAEKLERYQMASLDAARRNMDCATRDNSTRTKCQSAILESIQTVLKTKQEKVLSKQLGTVQNNSRHFRSFETVMGQLINEDQSSTSGCHRNEAVSEFLKSEEGSGFTCPTVASQIPSKCDTNVHKRSSLPNPSPQYGKSKTTVTKPQQERVSGMQEVIEDLVKARTNQTVARRLVSLQNSSRHFRTMESAAIQSVSEEVHMTSGQGLNPEVTLATSEVSDKHKRISSSRDDCQESRRGGSHVELFSETYMNTATNWRDLKDTDEQQICDIEQLGFGLSHGSDLEMGLIIEAFKIQIDKQGFNDMIRVPDLNCLNVCTIAGPQASDSHLQAGLLLSVDPWHRTVIAESEGKCLAALLVNGDATPTFKHAGYKNKVKRTTVNTWTGIPSTEEKSWLRQIVILLQELDVKLLILKGHADEHLVHHCISKKILLLQDVPYKSLLALGEACSAPILTYLTDATVDDTACGINVACWESGWAERTRVKGEGLKRKLFARVCVDGKVLQTAVLCHPVSSLLPASQARFWASAHSLQGVVADGCFLPGAGLPEQTAIKQLLRLNELTHTAGYHDNLTFFKSSIVSSFVEGFIHYLIQVLKNMGKLDDKSLAKASIMSGLQKDKLEPVLSSSIQPEPINGIDLPDHTLNPTGRNWPEPDKSSKSQFNALASEPGGNLACSSGCNTQAKCLSETHSSKRTDTANQNKDSLTSSGDKTSIGCDGNGVVYDSYTAKKTAWENAWTLLKTVLRIDANIVTGVQEQDKSGSSSHSGKLVIL</sequence>
<dbReference type="OMA" id="WFFENDS"/>
<feature type="region of interest" description="Disordered" evidence="1">
    <location>
        <begin position="1019"/>
        <end position="1052"/>
    </location>
</feature>
<dbReference type="GeneID" id="119719330"/>
<dbReference type="PANTHER" id="PTHR46883:SF1">
    <property type="entry name" value="BARDET-BIEDL SYNDROME 12 PROTEIN"/>
    <property type="match status" value="1"/>
</dbReference>
<feature type="compositionally biased region" description="Polar residues" evidence="1">
    <location>
        <begin position="523"/>
        <end position="545"/>
    </location>
</feature>
<dbReference type="InterPro" id="IPR042984">
    <property type="entry name" value="BBS12"/>
</dbReference>
<name>A0A913Z0Y9_PATMI</name>